<gene>
    <name evidence="2" type="ORF">SCLAV_p0349</name>
</gene>
<keyword evidence="1" id="KW-0732">Signal</keyword>
<dbReference type="AlphaFoldDB" id="D5SIU7"/>
<geneLocation type="plasmid" evidence="2 3">
    <name>pSCL4</name>
</geneLocation>
<name>D5SIU7_STRCL</name>
<organism evidence="2 3">
    <name type="scientific">Streptomyces clavuligerus</name>
    <dbReference type="NCBI Taxonomy" id="1901"/>
    <lineage>
        <taxon>Bacteria</taxon>
        <taxon>Bacillati</taxon>
        <taxon>Actinomycetota</taxon>
        <taxon>Actinomycetes</taxon>
        <taxon>Kitasatosporales</taxon>
        <taxon>Streptomycetaceae</taxon>
        <taxon>Streptomyces</taxon>
    </lineage>
</organism>
<evidence type="ECO:0000313" key="3">
    <source>
        <dbReference type="Proteomes" id="UP000002357"/>
    </source>
</evidence>
<dbReference type="Gene3D" id="2.60.20.10">
    <property type="entry name" value="Crystallins"/>
    <property type="match status" value="1"/>
</dbReference>
<protein>
    <submittedName>
        <fullName evidence="2">M23/M37 peptidase domain protein</fullName>
    </submittedName>
</protein>
<dbReference type="eggNOG" id="ENOG50336DU">
    <property type="taxonomic scope" value="Bacteria"/>
</dbReference>
<dbReference type="OrthoDB" id="2677885at2"/>
<dbReference type="Pfam" id="PF03995">
    <property type="entry name" value="Inhibitor_I36"/>
    <property type="match status" value="1"/>
</dbReference>
<dbReference type="EMBL" id="CM000914">
    <property type="protein sequence ID" value="EFG03840.2"/>
    <property type="molecule type" value="Genomic_DNA"/>
</dbReference>
<evidence type="ECO:0000313" key="2">
    <source>
        <dbReference type="EMBL" id="EFG03840.2"/>
    </source>
</evidence>
<evidence type="ECO:0000256" key="1">
    <source>
        <dbReference type="SAM" id="SignalP"/>
    </source>
</evidence>
<sequence>MKKRVLSLVAAALGAALTVPLAATPAHAAACREGFCLYYNSNLGGSHISLVRSVPDLAGYTFTTAGAGQGQRVKNNAASAHSLVICSVVVYFNSHYSGPADVYSYRQHHNLVNTYNDNASVLFVDSC</sequence>
<dbReference type="GeneID" id="93733522"/>
<dbReference type="Proteomes" id="UP000002357">
    <property type="component" value="Plasmid pSCL4"/>
</dbReference>
<dbReference type="RefSeq" id="WP_003963039.1">
    <property type="nucleotide sequence ID" value="NZ_CM000914.1"/>
</dbReference>
<accession>D5SIU7</accession>
<reference evidence="2 3" key="1">
    <citation type="journal article" date="2010" name="Genome Biol. Evol.">
        <title>The sequence of a 1.8-mb bacterial linear plasmid reveals a rich evolutionary reservoir of secondary metabolic pathways.</title>
        <authorList>
            <person name="Medema M.H."/>
            <person name="Trefzer A."/>
            <person name="Kovalchuk A."/>
            <person name="van den Berg M."/>
            <person name="Mueller U."/>
            <person name="Heijne W."/>
            <person name="Wu L."/>
            <person name="Alam M.T."/>
            <person name="Ronning C.M."/>
            <person name="Nierman W.C."/>
            <person name="Bovenberg R.A.L."/>
            <person name="Breitling R."/>
            <person name="Takano E."/>
        </authorList>
    </citation>
    <scope>NUCLEOTIDE SEQUENCE [LARGE SCALE GENOMIC DNA]</scope>
    <source>
        <strain evidence="3">ATCC 27064 / DSM 738 / JCM 4710 / NBRC 13307 / NCIMB 12785 / NRRL 3585 / VKM Ac-602</strain>
        <plasmid evidence="2">pSCL4</plasmid>
    </source>
</reference>
<keyword evidence="2" id="KW-0614">Plasmid</keyword>
<proteinExistence type="predicted"/>
<keyword evidence="3" id="KW-1185">Reference proteome</keyword>
<feature type="signal peptide" evidence="1">
    <location>
        <begin position="1"/>
        <end position="28"/>
    </location>
</feature>
<feature type="chain" id="PRO_5003076144" evidence="1">
    <location>
        <begin position="29"/>
        <end position="127"/>
    </location>
</feature>